<accession>A0ACD5C061</accession>
<evidence type="ECO:0000313" key="2">
    <source>
        <dbReference type="Proteomes" id="UP001485301"/>
    </source>
</evidence>
<proteinExistence type="predicted"/>
<dbReference type="EMBL" id="CP151087">
    <property type="protein sequence ID" value="WZN55282.1"/>
    <property type="molecule type" value="Genomic_DNA"/>
</dbReference>
<name>A0ACD5C061_9SPHI</name>
<sequence>MLTKFLNNYGYMILGGAMIIGFSAFKGAEAYAGKIDNPVTIYFHGSTSSSSDVQNQSLWTETPNDEDCGSGNNAACAMEADASDLTGTPGSRSLNPSRITLNANAVGSQFIPSKNTAASNPSSQPISPINKL</sequence>
<organism evidence="1 2">
    <name type="scientific">Sphingobacterium thalpophilum</name>
    <dbReference type="NCBI Taxonomy" id="259"/>
    <lineage>
        <taxon>Bacteria</taxon>
        <taxon>Pseudomonadati</taxon>
        <taxon>Bacteroidota</taxon>
        <taxon>Sphingobacteriia</taxon>
        <taxon>Sphingobacteriales</taxon>
        <taxon>Sphingobacteriaceae</taxon>
        <taxon>Sphingobacterium</taxon>
    </lineage>
</organism>
<reference evidence="1" key="1">
    <citation type="submission" date="2024-04" db="EMBL/GenBank/DDBJ databases">
        <title>Complete genome sequence of Sphingobacterium thalpophiium BAA-1094.</title>
        <authorList>
            <person name="Adaikpoh B.I."/>
        </authorList>
    </citation>
    <scope>NUCLEOTIDE SEQUENCE</scope>
    <source>
        <strain evidence="1">BAA-1094</strain>
    </source>
</reference>
<keyword evidence="2" id="KW-1185">Reference proteome</keyword>
<dbReference type="Proteomes" id="UP001485301">
    <property type="component" value="Chromosome"/>
</dbReference>
<protein>
    <submittedName>
        <fullName evidence="1">Uncharacterized protein</fullName>
    </submittedName>
</protein>
<evidence type="ECO:0000313" key="1">
    <source>
        <dbReference type="EMBL" id="WZN55282.1"/>
    </source>
</evidence>
<gene>
    <name evidence="1" type="ORF">AACH28_22075</name>
</gene>